<dbReference type="Pfam" id="PF11611">
    <property type="entry name" value="DUF4352"/>
    <property type="match status" value="1"/>
</dbReference>
<dbReference type="Proteomes" id="UP000656077">
    <property type="component" value="Unassembled WGS sequence"/>
</dbReference>
<evidence type="ECO:0000313" key="4">
    <source>
        <dbReference type="Proteomes" id="UP000656077"/>
    </source>
</evidence>
<dbReference type="RefSeq" id="WP_160360585.1">
    <property type="nucleotide sequence ID" value="NZ_WSRQ01000041.1"/>
</dbReference>
<keyword evidence="1" id="KW-0732">Signal</keyword>
<dbReference type="Gene3D" id="2.60.40.1240">
    <property type="match status" value="1"/>
</dbReference>
<reference evidence="3" key="1">
    <citation type="submission" date="2019-12" db="EMBL/GenBank/DDBJ databases">
        <title>Microbes associate with the intestines of laboratory mice.</title>
        <authorList>
            <person name="Navarre W."/>
            <person name="Wong E."/>
        </authorList>
    </citation>
    <scope>NUCLEOTIDE SEQUENCE</scope>
    <source>
        <strain evidence="3">NM79_F5</strain>
    </source>
</reference>
<comment type="caution">
    <text evidence="3">The sequence shown here is derived from an EMBL/GenBank/DDBJ whole genome shotgun (WGS) entry which is preliminary data.</text>
</comment>
<dbReference type="EMBL" id="WSRQ01000041">
    <property type="protein sequence ID" value="MVX65927.1"/>
    <property type="molecule type" value="Genomic_DNA"/>
</dbReference>
<proteinExistence type="predicted"/>
<dbReference type="InterPro" id="IPR029051">
    <property type="entry name" value="DUF4352"/>
</dbReference>
<gene>
    <name evidence="3" type="ORF">GKZ28_19805</name>
</gene>
<sequence length="317" mass="35363">MIKLKHPKENIRKTLLLSFIFIMILTMAGCSETDKYSKNLAMQNIKSMNDTDLQNNMKKGDYDNSGVALACAVQSSPNDTTIAIADIKITNANKMNSLYTAYTDLSLIDENGNVYPPDNQTFALDNRLPDKNIKNGESVQGLVLFRIPNNKNKFIMKYDYDSAKNKSYYKPILVSKADQSSTSSQNSNANPKNNTINQNDYINVTDVKCSVVKDKSVLQVDMKINIGNSFVGTLYGQNFIIKQNNGNGIKSYSALFYDNPDAKKATVVQSDQIDPTPGDTYYVTMFFKINPNNAYNFSLNYSYGGSLIPLGNFSNTK</sequence>
<name>A0A964RQG1_9CLOT</name>
<organism evidence="3 4">
    <name type="scientific">Clostridium chromiireducens</name>
    <dbReference type="NCBI Taxonomy" id="225345"/>
    <lineage>
        <taxon>Bacteria</taxon>
        <taxon>Bacillati</taxon>
        <taxon>Bacillota</taxon>
        <taxon>Clostridia</taxon>
        <taxon>Eubacteriales</taxon>
        <taxon>Clostridiaceae</taxon>
        <taxon>Clostridium</taxon>
    </lineage>
</organism>
<dbReference type="PROSITE" id="PS51257">
    <property type="entry name" value="PROKAR_LIPOPROTEIN"/>
    <property type="match status" value="1"/>
</dbReference>
<protein>
    <submittedName>
        <fullName evidence="3">DUF4352 domain-containing protein</fullName>
    </submittedName>
</protein>
<dbReference type="AlphaFoldDB" id="A0A964RQG1"/>
<evidence type="ECO:0000256" key="1">
    <source>
        <dbReference type="ARBA" id="ARBA00022729"/>
    </source>
</evidence>
<evidence type="ECO:0000313" key="3">
    <source>
        <dbReference type="EMBL" id="MVX65927.1"/>
    </source>
</evidence>
<accession>A0A964RQG1</accession>
<feature type="domain" description="DUF4352" evidence="2">
    <location>
        <begin position="74"/>
        <end position="159"/>
    </location>
</feature>
<evidence type="ECO:0000259" key="2">
    <source>
        <dbReference type="Pfam" id="PF11611"/>
    </source>
</evidence>
<dbReference type="InterPro" id="IPR029050">
    <property type="entry name" value="Immunoprotect_excell_Ig-like"/>
</dbReference>